<dbReference type="InterPro" id="IPR009057">
    <property type="entry name" value="Homeodomain-like_sf"/>
</dbReference>
<dbReference type="EMBL" id="QEKO01000005">
    <property type="protein sequence ID" value="PVY60959.1"/>
    <property type="molecule type" value="Genomic_DNA"/>
</dbReference>
<keyword evidence="7" id="KW-1185">Reference proteome</keyword>
<evidence type="ECO:0000313" key="6">
    <source>
        <dbReference type="EMBL" id="PVY60959.1"/>
    </source>
</evidence>
<organism evidence="6 7">
    <name type="scientific">Pusillimonas noertemannii</name>
    <dbReference type="NCBI Taxonomy" id="305977"/>
    <lineage>
        <taxon>Bacteria</taxon>
        <taxon>Pseudomonadati</taxon>
        <taxon>Pseudomonadota</taxon>
        <taxon>Betaproteobacteria</taxon>
        <taxon>Burkholderiales</taxon>
        <taxon>Alcaligenaceae</taxon>
        <taxon>Pusillimonas</taxon>
    </lineage>
</organism>
<dbReference type="InterPro" id="IPR011051">
    <property type="entry name" value="RmlC_Cupin_sf"/>
</dbReference>
<sequence length="295" mass="33296">MATQASVPVYQLYGEREQWPTPDMVHCELIADRSKLHDWQIKLHQHHGLMQMLYLKGGDARVGLDGRYQDMQAGQLVVVPQMCVHGFRFAPNAVGHVVTLGYPLAKRLAQGIDDAGVLAPGPHIYTVRPEESAQIDMAFAMLQDEYLASRPHRNAMIEAMLTTLLVWAGRQMSRSSAEPSQLADRGRRHFGTFNTLIEEHYAEQWPVERYARAIGITPAHLNNLCRQIVGHSALELIHQRVVLAAKRNLVYTSMTVSVVSHTLGFSDPAYFTRFFKREVGVSPKEFRRQAATLLE</sequence>
<evidence type="ECO:0000259" key="5">
    <source>
        <dbReference type="PROSITE" id="PS01124"/>
    </source>
</evidence>
<evidence type="ECO:0000313" key="7">
    <source>
        <dbReference type="Proteomes" id="UP000246145"/>
    </source>
</evidence>
<name>A0A2U1CIX5_9BURK</name>
<keyword evidence="4" id="KW-0804">Transcription</keyword>
<evidence type="ECO:0000256" key="2">
    <source>
        <dbReference type="ARBA" id="ARBA00023125"/>
    </source>
</evidence>
<dbReference type="AlphaFoldDB" id="A0A2U1CIX5"/>
<dbReference type="InterPro" id="IPR047264">
    <property type="entry name" value="Cupin_HpaA-like_N"/>
</dbReference>
<dbReference type="SUPFAM" id="SSF51182">
    <property type="entry name" value="RmlC-like cupins"/>
    <property type="match status" value="1"/>
</dbReference>
<keyword evidence="2" id="KW-0238">DNA-binding</keyword>
<gene>
    <name evidence="6" type="ORF">C7440_3121</name>
</gene>
<evidence type="ECO:0000256" key="4">
    <source>
        <dbReference type="ARBA" id="ARBA00023163"/>
    </source>
</evidence>
<dbReference type="InterPro" id="IPR018060">
    <property type="entry name" value="HTH_AraC"/>
</dbReference>
<dbReference type="Pfam" id="PF02311">
    <property type="entry name" value="AraC_binding"/>
    <property type="match status" value="1"/>
</dbReference>
<comment type="caution">
    <text evidence="6">The sequence shown here is derived from an EMBL/GenBank/DDBJ whole genome shotgun (WGS) entry which is preliminary data.</text>
</comment>
<evidence type="ECO:0000256" key="3">
    <source>
        <dbReference type="ARBA" id="ARBA00023159"/>
    </source>
</evidence>
<dbReference type="STRING" id="1231391.GCA_000308195_00053"/>
<keyword evidence="1" id="KW-0805">Transcription regulation</keyword>
<dbReference type="PANTHER" id="PTHR43280:SF32">
    <property type="entry name" value="TRANSCRIPTIONAL REGULATORY PROTEIN"/>
    <property type="match status" value="1"/>
</dbReference>
<dbReference type="GO" id="GO:0003700">
    <property type="term" value="F:DNA-binding transcription factor activity"/>
    <property type="evidence" value="ECO:0007669"/>
    <property type="project" value="InterPro"/>
</dbReference>
<dbReference type="Proteomes" id="UP000246145">
    <property type="component" value="Unassembled WGS sequence"/>
</dbReference>
<dbReference type="PRINTS" id="PR00032">
    <property type="entry name" value="HTHARAC"/>
</dbReference>
<dbReference type="Gene3D" id="1.10.10.60">
    <property type="entry name" value="Homeodomain-like"/>
    <property type="match status" value="1"/>
</dbReference>
<evidence type="ECO:0000256" key="1">
    <source>
        <dbReference type="ARBA" id="ARBA00023015"/>
    </source>
</evidence>
<keyword evidence="3" id="KW-0010">Activator</keyword>
<dbReference type="PROSITE" id="PS01124">
    <property type="entry name" value="HTH_ARAC_FAMILY_2"/>
    <property type="match status" value="1"/>
</dbReference>
<dbReference type="InterPro" id="IPR003313">
    <property type="entry name" value="AraC-bd"/>
</dbReference>
<accession>A0A2U1CIX5</accession>
<dbReference type="Gene3D" id="2.60.120.10">
    <property type="entry name" value="Jelly Rolls"/>
    <property type="match status" value="1"/>
</dbReference>
<reference evidence="6 7" key="1">
    <citation type="submission" date="2018-04" db="EMBL/GenBank/DDBJ databases">
        <title>Genomic Encyclopedia of Type Strains, Phase IV (KMG-IV): sequencing the most valuable type-strain genomes for metagenomic binning, comparative biology and taxonomic classification.</title>
        <authorList>
            <person name="Goeker M."/>
        </authorList>
    </citation>
    <scope>NUCLEOTIDE SEQUENCE [LARGE SCALE GENOMIC DNA]</scope>
    <source>
        <strain evidence="6 7">DSM 10065</strain>
    </source>
</reference>
<feature type="domain" description="HTH araC/xylS-type" evidence="5">
    <location>
        <begin position="191"/>
        <end position="289"/>
    </location>
</feature>
<dbReference type="PANTHER" id="PTHR43280">
    <property type="entry name" value="ARAC-FAMILY TRANSCRIPTIONAL REGULATOR"/>
    <property type="match status" value="1"/>
</dbReference>
<dbReference type="SMART" id="SM00342">
    <property type="entry name" value="HTH_ARAC"/>
    <property type="match status" value="1"/>
</dbReference>
<proteinExistence type="predicted"/>
<dbReference type="InterPro" id="IPR020449">
    <property type="entry name" value="Tscrpt_reg_AraC-type_HTH"/>
</dbReference>
<dbReference type="RefSeq" id="WP_017522431.1">
    <property type="nucleotide sequence ID" value="NZ_JACCEX010000005.1"/>
</dbReference>
<dbReference type="SUPFAM" id="SSF46689">
    <property type="entry name" value="Homeodomain-like"/>
    <property type="match status" value="1"/>
</dbReference>
<dbReference type="CDD" id="cd06999">
    <property type="entry name" value="cupin_HpaA-like_N"/>
    <property type="match status" value="1"/>
</dbReference>
<dbReference type="Pfam" id="PF12833">
    <property type="entry name" value="HTH_18"/>
    <property type="match status" value="1"/>
</dbReference>
<dbReference type="InterPro" id="IPR014710">
    <property type="entry name" value="RmlC-like_jellyroll"/>
</dbReference>
<dbReference type="GO" id="GO:0043565">
    <property type="term" value="F:sequence-specific DNA binding"/>
    <property type="evidence" value="ECO:0007669"/>
    <property type="project" value="InterPro"/>
</dbReference>
<protein>
    <submittedName>
        <fullName evidence="6">AraC family transcriptional regulator</fullName>
    </submittedName>
</protein>